<feature type="compositionally biased region" description="Basic and acidic residues" evidence="3">
    <location>
        <begin position="7"/>
        <end position="43"/>
    </location>
</feature>
<dbReference type="Proteomes" id="UP000077069">
    <property type="component" value="Unassembled WGS sequence"/>
</dbReference>
<dbReference type="PANTHER" id="PTHR46551:SF1">
    <property type="entry name" value="SAP DOMAIN-CONTAINING RIBONUCLEOPROTEIN"/>
    <property type="match status" value="1"/>
</dbReference>
<feature type="region of interest" description="Disordered" evidence="3">
    <location>
        <begin position="1"/>
        <end position="148"/>
    </location>
</feature>
<dbReference type="InterPro" id="IPR036361">
    <property type="entry name" value="SAP_dom_sf"/>
</dbReference>
<evidence type="ECO:0000256" key="1">
    <source>
        <dbReference type="ARBA" id="ARBA00022553"/>
    </source>
</evidence>
<feature type="region of interest" description="Disordered" evidence="3">
    <location>
        <begin position="169"/>
        <end position="288"/>
    </location>
</feature>
<evidence type="ECO:0000259" key="4">
    <source>
        <dbReference type="PROSITE" id="PS50800"/>
    </source>
</evidence>
<proteinExistence type="inferred from homology"/>
<evidence type="ECO:0000313" key="6">
    <source>
        <dbReference type="Proteomes" id="UP000077069"/>
    </source>
</evidence>
<dbReference type="SMART" id="SM00513">
    <property type="entry name" value="SAP"/>
    <property type="match status" value="1"/>
</dbReference>
<organism evidence="5 6">
    <name type="scientific">Paraphaeosphaeria sporulosa</name>
    <dbReference type="NCBI Taxonomy" id="1460663"/>
    <lineage>
        <taxon>Eukaryota</taxon>
        <taxon>Fungi</taxon>
        <taxon>Dikarya</taxon>
        <taxon>Ascomycota</taxon>
        <taxon>Pezizomycotina</taxon>
        <taxon>Dothideomycetes</taxon>
        <taxon>Pleosporomycetidae</taxon>
        <taxon>Pleosporales</taxon>
        <taxon>Massarineae</taxon>
        <taxon>Didymosphaeriaceae</taxon>
        <taxon>Paraphaeosphaeria</taxon>
    </lineage>
</organism>
<dbReference type="SUPFAM" id="SSF68906">
    <property type="entry name" value="SAP domain"/>
    <property type="match status" value="1"/>
</dbReference>
<sequence length="288" mass="31573">MSQYAKMKNDELQAMLRERGLPTTGKKAEMVDRLTKDDEKKISEPAPSNAHPEDEIDWDDGDEAAKQEEKPDKKTTSEEVAVTTLTQAETVAKAGGTGQPPNPQAVPNQQADIDPSKTDDLSVKPAGEATEAATGATQEENKEPAPSYAAGIAATDLDAEIEKRKKRAAKFGLKVEDDETLKKLERAKKFGESGALKGLDEALPERKERERKRGREDNDDAGRNKRRGGGPRAGGNRGGNHDGDRRRDNRENRRDDKRNDSGSTWMSAADRERAEARKAKWTKPAAAS</sequence>
<reference evidence="5 6" key="1">
    <citation type="submission" date="2016-05" db="EMBL/GenBank/DDBJ databases">
        <title>Comparative analysis of secretome profiles of manganese(II)-oxidizing ascomycete fungi.</title>
        <authorList>
            <consortium name="DOE Joint Genome Institute"/>
            <person name="Zeiner C.A."/>
            <person name="Purvine S.O."/>
            <person name="Zink E.M."/>
            <person name="Wu S."/>
            <person name="Pasa-Tolic L."/>
            <person name="Chaput D.L."/>
            <person name="Haridas S."/>
            <person name="Grigoriev I.V."/>
            <person name="Santelli C.M."/>
            <person name="Hansel C.M."/>
        </authorList>
    </citation>
    <scope>NUCLEOTIDE SEQUENCE [LARGE SCALE GENOMIC DNA]</scope>
    <source>
        <strain evidence="5 6">AP3s5-JAC2a</strain>
    </source>
</reference>
<name>A0A177CH48_9PLEO</name>
<feature type="compositionally biased region" description="Basic and acidic residues" evidence="3">
    <location>
        <begin position="63"/>
        <end position="77"/>
    </location>
</feature>
<dbReference type="Pfam" id="PF18592">
    <property type="entry name" value="Tho1_MOS11_C"/>
    <property type="match status" value="1"/>
</dbReference>
<protein>
    <recommendedName>
        <fullName evidence="4">SAP domain-containing protein</fullName>
    </recommendedName>
</protein>
<accession>A0A177CH48</accession>
<gene>
    <name evidence="5" type="ORF">CC84DRAFT_630334</name>
</gene>
<dbReference type="InterPro" id="IPR003034">
    <property type="entry name" value="SAP_dom"/>
</dbReference>
<dbReference type="PANTHER" id="PTHR46551">
    <property type="entry name" value="SAP DOMAIN-CONTAINING RIBONUCLEOPROTEIN"/>
    <property type="match status" value="1"/>
</dbReference>
<dbReference type="OrthoDB" id="445357at2759"/>
<dbReference type="FunCoup" id="A0A177CH48">
    <property type="interactions" value="26"/>
</dbReference>
<feature type="domain" description="SAP" evidence="4">
    <location>
        <begin position="4"/>
        <end position="38"/>
    </location>
</feature>
<dbReference type="AlphaFoldDB" id="A0A177CH48"/>
<evidence type="ECO:0000313" key="5">
    <source>
        <dbReference type="EMBL" id="OAG06895.1"/>
    </source>
</evidence>
<dbReference type="GeneID" id="28770428"/>
<dbReference type="Pfam" id="PF02037">
    <property type="entry name" value="SAP"/>
    <property type="match status" value="1"/>
</dbReference>
<dbReference type="InParanoid" id="A0A177CH48"/>
<evidence type="ECO:0000256" key="3">
    <source>
        <dbReference type="SAM" id="MobiDB-lite"/>
    </source>
</evidence>
<dbReference type="InterPro" id="IPR052240">
    <property type="entry name" value="SAP_domain_ribonucleoprotein"/>
</dbReference>
<dbReference type="PROSITE" id="PS50800">
    <property type="entry name" value="SAP"/>
    <property type="match status" value="1"/>
</dbReference>
<evidence type="ECO:0000256" key="2">
    <source>
        <dbReference type="ARBA" id="ARBA00046328"/>
    </source>
</evidence>
<dbReference type="GO" id="GO:0005634">
    <property type="term" value="C:nucleus"/>
    <property type="evidence" value="ECO:0007669"/>
    <property type="project" value="TreeGrafter"/>
</dbReference>
<dbReference type="EMBL" id="KV441551">
    <property type="protein sequence ID" value="OAG06895.1"/>
    <property type="molecule type" value="Genomic_DNA"/>
</dbReference>
<keyword evidence="1" id="KW-0597">Phosphoprotein</keyword>
<dbReference type="GO" id="GO:0016973">
    <property type="term" value="P:poly(A)+ mRNA export from nucleus"/>
    <property type="evidence" value="ECO:0007669"/>
    <property type="project" value="TreeGrafter"/>
</dbReference>
<keyword evidence="6" id="KW-1185">Reference proteome</keyword>
<feature type="compositionally biased region" description="Basic and acidic residues" evidence="3">
    <location>
        <begin position="269"/>
        <end position="278"/>
    </location>
</feature>
<dbReference type="RefSeq" id="XP_018037260.1">
    <property type="nucleotide sequence ID" value="XM_018186942.1"/>
</dbReference>
<dbReference type="STRING" id="1460663.A0A177CH48"/>
<comment type="similarity">
    <text evidence="2">Belongs to the SAP domain-containing ribonucleoprotein family.</text>
</comment>
<feature type="compositionally biased region" description="Basic and acidic residues" evidence="3">
    <location>
        <begin position="239"/>
        <end position="260"/>
    </location>
</feature>
<feature type="compositionally biased region" description="Basic and acidic residues" evidence="3">
    <location>
        <begin position="180"/>
        <end position="191"/>
    </location>
</feature>
<dbReference type="InterPro" id="IPR040746">
    <property type="entry name" value="THO1_MOS11_C"/>
</dbReference>
<dbReference type="Gene3D" id="1.10.720.30">
    <property type="entry name" value="SAP domain"/>
    <property type="match status" value="1"/>
</dbReference>
<feature type="compositionally biased region" description="Basic and acidic residues" evidence="3">
    <location>
        <begin position="198"/>
        <end position="223"/>
    </location>
</feature>
<feature type="compositionally biased region" description="Low complexity" evidence="3">
    <location>
        <begin position="126"/>
        <end position="138"/>
    </location>
</feature>